<feature type="compositionally biased region" description="Basic and acidic residues" evidence="2">
    <location>
        <begin position="31"/>
        <end position="71"/>
    </location>
</feature>
<dbReference type="EMBL" id="CAMXCT010002683">
    <property type="protein sequence ID" value="CAI3999835.1"/>
    <property type="molecule type" value="Genomic_DNA"/>
</dbReference>
<keyword evidence="1" id="KW-0175">Coiled coil</keyword>
<feature type="region of interest" description="Disordered" evidence="2">
    <location>
        <begin position="1"/>
        <end position="86"/>
    </location>
</feature>
<feature type="compositionally biased region" description="Basic and acidic residues" evidence="2">
    <location>
        <begin position="7"/>
        <end position="21"/>
    </location>
</feature>
<comment type="caution">
    <text evidence="4">The sequence shown here is derived from an EMBL/GenBank/DDBJ whole genome shotgun (WGS) entry which is preliminary data.</text>
</comment>
<evidence type="ECO:0000313" key="4">
    <source>
        <dbReference type="EMBL" id="CAI3999835.1"/>
    </source>
</evidence>
<feature type="compositionally biased region" description="Gly residues" evidence="2">
    <location>
        <begin position="72"/>
        <end position="84"/>
    </location>
</feature>
<gene>
    <name evidence="4" type="ORF">C1SCF055_LOCUS26001</name>
</gene>
<evidence type="ECO:0000256" key="2">
    <source>
        <dbReference type="SAM" id="MobiDB-lite"/>
    </source>
</evidence>
<name>A0A9P1CYN3_9DINO</name>
<reference evidence="4" key="1">
    <citation type="submission" date="2022-10" db="EMBL/GenBank/DDBJ databases">
        <authorList>
            <person name="Chen Y."/>
            <person name="Dougan E. K."/>
            <person name="Chan C."/>
            <person name="Rhodes N."/>
            <person name="Thang M."/>
        </authorList>
    </citation>
    <scope>NUCLEOTIDE SEQUENCE</scope>
</reference>
<dbReference type="EMBL" id="CAMXCT030002683">
    <property type="protein sequence ID" value="CAL4787147.1"/>
    <property type="molecule type" value="Genomic_DNA"/>
</dbReference>
<evidence type="ECO:0000313" key="6">
    <source>
        <dbReference type="Proteomes" id="UP001152797"/>
    </source>
</evidence>
<keyword evidence="6" id="KW-1185">Reference proteome</keyword>
<organism evidence="4">
    <name type="scientific">Cladocopium goreaui</name>
    <dbReference type="NCBI Taxonomy" id="2562237"/>
    <lineage>
        <taxon>Eukaryota</taxon>
        <taxon>Sar</taxon>
        <taxon>Alveolata</taxon>
        <taxon>Dinophyceae</taxon>
        <taxon>Suessiales</taxon>
        <taxon>Symbiodiniaceae</taxon>
        <taxon>Cladocopium</taxon>
    </lineage>
</organism>
<feature type="compositionally biased region" description="Polar residues" evidence="2">
    <location>
        <begin position="98"/>
        <end position="113"/>
    </location>
</feature>
<feature type="region of interest" description="Disordered" evidence="2">
    <location>
        <begin position="98"/>
        <end position="122"/>
    </location>
</feature>
<feature type="coiled-coil region" evidence="1">
    <location>
        <begin position="221"/>
        <end position="248"/>
    </location>
</feature>
<evidence type="ECO:0000256" key="3">
    <source>
        <dbReference type="SAM" id="Phobius"/>
    </source>
</evidence>
<proteinExistence type="predicted"/>
<evidence type="ECO:0000256" key="1">
    <source>
        <dbReference type="SAM" id="Coils"/>
    </source>
</evidence>
<keyword evidence="3" id="KW-1133">Transmembrane helix</keyword>
<keyword evidence="3" id="KW-0812">Transmembrane</keyword>
<accession>A0A9P1CYN3</accession>
<evidence type="ECO:0000313" key="5">
    <source>
        <dbReference type="EMBL" id="CAL1153210.1"/>
    </source>
</evidence>
<protein>
    <submittedName>
        <fullName evidence="4">Uncharacterized protein</fullName>
    </submittedName>
</protein>
<dbReference type="EMBL" id="CAMXCT020002683">
    <property type="protein sequence ID" value="CAL1153210.1"/>
    <property type="molecule type" value="Genomic_DNA"/>
</dbReference>
<reference evidence="5" key="2">
    <citation type="submission" date="2024-04" db="EMBL/GenBank/DDBJ databases">
        <authorList>
            <person name="Chen Y."/>
            <person name="Shah S."/>
            <person name="Dougan E. K."/>
            <person name="Thang M."/>
            <person name="Chan C."/>
        </authorList>
    </citation>
    <scope>NUCLEOTIDE SEQUENCE [LARGE SCALE GENOMIC DNA]</scope>
</reference>
<sequence length="333" mass="37494">MSSASFRYDRDSDKFSEESQSRKGSVAASDLRSDRWSVTDRSSRLAKLKEKQREIQKQVDQRKGRPEKESEGQGGPFLGQGGQGDDMTHIASLELSRQSSPPLGSASKLQSPSGGDLSIRSDDQLDQLVDLSMKIEKMGSEISAQQKQLQDLMMTAAAAASQKGLEECMMRMEDQHKIHLDEMHRLQQSFANDSECQGLRVQLDASKQREQSLETQQILLERAWNDEKESLEKQLSQLRSRETTLLQQLQKAIVEVPATPASEEKSEPKSLKYLKWKRVQFRPRIFLGIAGFVGLVAAMTAHFKWRHHAAPHKPPRGLRGPLGRVRLAAHLRG</sequence>
<dbReference type="AlphaFoldDB" id="A0A9P1CYN3"/>
<feature type="transmembrane region" description="Helical" evidence="3">
    <location>
        <begin position="285"/>
        <end position="305"/>
    </location>
</feature>
<keyword evidence="3" id="KW-0472">Membrane</keyword>
<dbReference type="Proteomes" id="UP001152797">
    <property type="component" value="Unassembled WGS sequence"/>
</dbReference>